<accession>A0A3B0V8V0</accession>
<evidence type="ECO:0000259" key="4">
    <source>
        <dbReference type="Pfam" id="PF00327"/>
    </source>
</evidence>
<evidence type="ECO:0000256" key="3">
    <source>
        <dbReference type="ARBA" id="ARBA00023274"/>
    </source>
</evidence>
<dbReference type="GO" id="GO:0006412">
    <property type="term" value="P:translation"/>
    <property type="evidence" value="ECO:0007669"/>
    <property type="project" value="InterPro"/>
</dbReference>
<dbReference type="HAMAP" id="MF_01371_B">
    <property type="entry name" value="Ribosomal_uL30_B"/>
    <property type="match status" value="1"/>
</dbReference>
<dbReference type="NCBIfam" id="TIGR01308">
    <property type="entry name" value="rpmD_bact"/>
    <property type="match status" value="1"/>
</dbReference>
<dbReference type="PIRSF" id="PIRSF002211">
    <property type="entry name" value="Ribosomal_L30_bac-type"/>
    <property type="match status" value="1"/>
</dbReference>
<protein>
    <submittedName>
        <fullName evidence="5">LSU ribosomal protein L30p (L7e)</fullName>
    </submittedName>
</protein>
<organism evidence="5">
    <name type="scientific">hydrothermal vent metagenome</name>
    <dbReference type="NCBI Taxonomy" id="652676"/>
    <lineage>
        <taxon>unclassified sequences</taxon>
        <taxon>metagenomes</taxon>
        <taxon>ecological metagenomes</taxon>
    </lineage>
</organism>
<feature type="domain" description="Large ribosomal subunit protein uL30-like ferredoxin-like fold" evidence="4">
    <location>
        <begin position="6"/>
        <end position="55"/>
    </location>
</feature>
<sequence length="59" mass="6639">MSDTITIRQFKSAIGSTKKIRATLVGLGLTKMNKAVTRKDTPELRGMLNKVRHLVRVEE</sequence>
<dbReference type="CDD" id="cd01658">
    <property type="entry name" value="Ribosomal_L30"/>
    <property type="match status" value="1"/>
</dbReference>
<proteinExistence type="inferred from homology"/>
<reference evidence="5" key="1">
    <citation type="submission" date="2018-06" db="EMBL/GenBank/DDBJ databases">
        <authorList>
            <person name="Zhirakovskaya E."/>
        </authorList>
    </citation>
    <scope>NUCLEOTIDE SEQUENCE</scope>
</reference>
<name>A0A3B0V8V0_9ZZZZ</name>
<keyword evidence="3" id="KW-0687">Ribonucleoprotein</keyword>
<dbReference type="Gene3D" id="3.30.1390.20">
    <property type="entry name" value="Ribosomal protein L30, ferredoxin-like fold domain"/>
    <property type="match status" value="1"/>
</dbReference>
<dbReference type="GO" id="GO:0003735">
    <property type="term" value="F:structural constituent of ribosome"/>
    <property type="evidence" value="ECO:0007669"/>
    <property type="project" value="InterPro"/>
</dbReference>
<evidence type="ECO:0000256" key="1">
    <source>
        <dbReference type="ARBA" id="ARBA00007594"/>
    </source>
</evidence>
<dbReference type="GO" id="GO:0022625">
    <property type="term" value="C:cytosolic large ribosomal subunit"/>
    <property type="evidence" value="ECO:0007669"/>
    <property type="project" value="TreeGrafter"/>
</dbReference>
<dbReference type="SUPFAM" id="SSF55129">
    <property type="entry name" value="Ribosomal protein L30p/L7e"/>
    <property type="match status" value="1"/>
</dbReference>
<dbReference type="PANTHER" id="PTHR15892:SF2">
    <property type="entry name" value="LARGE RIBOSOMAL SUBUNIT PROTEIN UL30M"/>
    <property type="match status" value="1"/>
</dbReference>
<dbReference type="Pfam" id="PF00327">
    <property type="entry name" value="Ribosomal_L30"/>
    <property type="match status" value="1"/>
</dbReference>
<dbReference type="AlphaFoldDB" id="A0A3B0V8V0"/>
<dbReference type="InterPro" id="IPR016082">
    <property type="entry name" value="Ribosomal_uL30_ferredoxin-like"/>
</dbReference>
<evidence type="ECO:0000256" key="2">
    <source>
        <dbReference type="ARBA" id="ARBA00022980"/>
    </source>
</evidence>
<keyword evidence="2 5" id="KW-0689">Ribosomal protein</keyword>
<evidence type="ECO:0000313" key="5">
    <source>
        <dbReference type="EMBL" id="VAW35202.1"/>
    </source>
</evidence>
<dbReference type="InterPro" id="IPR036919">
    <property type="entry name" value="Ribo_uL30_ferredoxin-like_sf"/>
</dbReference>
<comment type="similarity">
    <text evidence="1">Belongs to the universal ribosomal protein uL30 family.</text>
</comment>
<gene>
    <name evidence="5" type="ORF">MNBD_DELTA04-487</name>
</gene>
<dbReference type="InterPro" id="IPR005996">
    <property type="entry name" value="Ribosomal_uL30_bac-type"/>
</dbReference>
<dbReference type="EMBL" id="UOEY01000013">
    <property type="protein sequence ID" value="VAW35202.1"/>
    <property type="molecule type" value="Genomic_DNA"/>
</dbReference>
<dbReference type="PANTHER" id="PTHR15892">
    <property type="entry name" value="MITOCHONDRIAL RIBOSOMAL PROTEIN L30"/>
    <property type="match status" value="1"/>
</dbReference>